<keyword evidence="17" id="KW-1185">Reference proteome</keyword>
<organism evidence="16 17">
    <name type="scientific">Amylibacter marinus</name>
    <dbReference type="NCBI Taxonomy" id="1475483"/>
    <lineage>
        <taxon>Bacteria</taxon>
        <taxon>Pseudomonadati</taxon>
        <taxon>Pseudomonadota</taxon>
        <taxon>Alphaproteobacteria</taxon>
        <taxon>Rhodobacterales</taxon>
        <taxon>Paracoccaceae</taxon>
        <taxon>Amylibacter</taxon>
    </lineage>
</organism>
<evidence type="ECO:0000256" key="8">
    <source>
        <dbReference type="ARBA" id="ARBA00022968"/>
    </source>
</evidence>
<evidence type="ECO:0000256" key="1">
    <source>
        <dbReference type="ARBA" id="ARBA00004323"/>
    </source>
</evidence>
<sequence length="525" mass="60667">MANVAYIILCHQNADNVCNWLDAYLEQGCFAAVHFDRNGSDSEFAKLQRRFGENPNVILVPRIKCGWGEWSLVQASLNALKMAEKAFPKASHFYLLSGDCAPIKPANYISDFLDQDSKDYVEHHDFVNSGWIKTGIVLDRLQYRHFFNERKSKRLFYTSLRLQRLFGLARRLPADLDMKIGSQWWCLRRKTVESVLDYTKKNPSVVRFFKTTWIPDECFFQTLVANLIPQQQLVNSPPTYLKFSDYGLPVTFHQDHFDYLVGQDRLFARKITNTTDRLREMLTDYYRDPNADVSLNSNGDTVYNFLVQSGRNGNRFARRFWENGQTVGREKKLSIILCKDWHHGQRVLQQILDHTNAKGFQYLFNDGGLQLPDLGGIEQSVEKRSRHRRAVMRLLFEDSTVDHLFICIDPSSKFIVDDFYSDECTVRTLHVSIPFSDEFCKGHAQRTGVLADPDAPDAGMICQAVKMTLTKDVADIHAAHYSHFYEISHNKPYEENQQMLAGFLERNTGVSDKILQSLEYSKQEA</sequence>
<evidence type="ECO:0000256" key="2">
    <source>
        <dbReference type="ARBA" id="ARBA00004648"/>
    </source>
</evidence>
<comment type="caution">
    <text evidence="16">The sequence shown here is derived from an EMBL/GenBank/DDBJ whole genome shotgun (WGS) entry which is preliminary data.</text>
</comment>
<keyword evidence="8" id="KW-0735">Signal-anchor</keyword>
<evidence type="ECO:0000256" key="13">
    <source>
        <dbReference type="ARBA" id="ARBA00023180"/>
    </source>
</evidence>
<keyword evidence="10" id="KW-0333">Golgi apparatus</keyword>
<gene>
    <name evidence="16" type="ORF">GCM10007939_15150</name>
</gene>
<reference evidence="17" key="1">
    <citation type="journal article" date="2019" name="Int. J. Syst. Evol. Microbiol.">
        <title>The Global Catalogue of Microorganisms (GCM) 10K type strain sequencing project: providing services to taxonomists for standard genome sequencing and annotation.</title>
        <authorList>
            <consortium name="The Broad Institute Genomics Platform"/>
            <consortium name="The Broad Institute Genome Sequencing Center for Infectious Disease"/>
            <person name="Wu L."/>
            <person name="Ma J."/>
        </authorList>
    </citation>
    <scope>NUCLEOTIDE SEQUENCE [LARGE SCALE GENOMIC DNA]</scope>
    <source>
        <strain evidence="17">NBRC 110140</strain>
    </source>
</reference>
<keyword evidence="13" id="KW-0325">Glycoprotein</keyword>
<comment type="subcellular location">
    <subcellularLocation>
        <location evidence="2">Endoplasmic reticulum membrane</location>
        <topology evidence="2">Single-pass type II membrane protein</topology>
    </subcellularLocation>
    <subcellularLocation>
        <location evidence="1">Golgi apparatus membrane</location>
        <topology evidence="1">Single-pass type II membrane protein</topology>
    </subcellularLocation>
</comment>
<dbReference type="InterPro" id="IPR045972">
    <property type="entry name" value="DUF5928"/>
</dbReference>
<evidence type="ECO:0000256" key="6">
    <source>
        <dbReference type="ARBA" id="ARBA00022723"/>
    </source>
</evidence>
<keyword evidence="3" id="KW-0328">Glycosyltransferase</keyword>
<evidence type="ECO:0000256" key="9">
    <source>
        <dbReference type="ARBA" id="ARBA00022989"/>
    </source>
</evidence>
<name>A0ABQ5VUW8_9RHOB</name>
<evidence type="ECO:0000256" key="3">
    <source>
        <dbReference type="ARBA" id="ARBA00022676"/>
    </source>
</evidence>
<keyword evidence="4 16" id="KW-0808">Transferase</keyword>
<evidence type="ECO:0000313" key="16">
    <source>
        <dbReference type="EMBL" id="GLQ35232.1"/>
    </source>
</evidence>
<dbReference type="InterPro" id="IPR003406">
    <property type="entry name" value="Glyco_trans_14"/>
</dbReference>
<evidence type="ECO:0000256" key="7">
    <source>
        <dbReference type="ARBA" id="ARBA00022824"/>
    </source>
</evidence>
<keyword evidence="7" id="KW-0256">Endoplasmic reticulum</keyword>
<keyword evidence="6" id="KW-0479">Metal-binding</keyword>
<dbReference type="InterPro" id="IPR043538">
    <property type="entry name" value="XYLT"/>
</dbReference>
<evidence type="ECO:0000256" key="5">
    <source>
        <dbReference type="ARBA" id="ARBA00022692"/>
    </source>
</evidence>
<keyword evidence="5" id="KW-0812">Transmembrane</keyword>
<dbReference type="PANTHER" id="PTHR46025">
    <property type="entry name" value="XYLOSYLTRANSFERASE OXT"/>
    <property type="match status" value="1"/>
</dbReference>
<dbReference type="GO" id="GO:0016740">
    <property type="term" value="F:transferase activity"/>
    <property type="evidence" value="ECO:0007669"/>
    <property type="project" value="UniProtKB-KW"/>
</dbReference>
<feature type="domain" description="DUF5928" evidence="15">
    <location>
        <begin position="269"/>
        <end position="516"/>
    </location>
</feature>
<evidence type="ECO:0000256" key="11">
    <source>
        <dbReference type="ARBA" id="ARBA00023136"/>
    </source>
</evidence>
<evidence type="ECO:0000256" key="4">
    <source>
        <dbReference type="ARBA" id="ARBA00022679"/>
    </source>
</evidence>
<dbReference type="EMBL" id="BSNN01000004">
    <property type="protein sequence ID" value="GLQ35232.1"/>
    <property type="molecule type" value="Genomic_DNA"/>
</dbReference>
<evidence type="ECO:0000256" key="14">
    <source>
        <dbReference type="ARBA" id="ARBA00042865"/>
    </source>
</evidence>
<proteinExistence type="predicted"/>
<dbReference type="Proteomes" id="UP001156694">
    <property type="component" value="Unassembled WGS sequence"/>
</dbReference>
<dbReference type="Pfam" id="PF19350">
    <property type="entry name" value="DUF5928"/>
    <property type="match status" value="1"/>
</dbReference>
<keyword evidence="11" id="KW-0472">Membrane</keyword>
<keyword evidence="12" id="KW-1015">Disulfide bond</keyword>
<evidence type="ECO:0000313" key="17">
    <source>
        <dbReference type="Proteomes" id="UP001156694"/>
    </source>
</evidence>
<protein>
    <recommendedName>
        <fullName evidence="14">Peptide O-xylosyltransferase</fullName>
    </recommendedName>
</protein>
<dbReference type="PANTHER" id="PTHR46025:SF3">
    <property type="entry name" value="XYLOSYLTRANSFERASE OXT"/>
    <property type="match status" value="1"/>
</dbReference>
<keyword evidence="9" id="KW-1133">Transmembrane helix</keyword>
<accession>A0ABQ5VUW8</accession>
<evidence type="ECO:0000256" key="10">
    <source>
        <dbReference type="ARBA" id="ARBA00023034"/>
    </source>
</evidence>
<dbReference type="Pfam" id="PF02485">
    <property type="entry name" value="Branch"/>
    <property type="match status" value="1"/>
</dbReference>
<evidence type="ECO:0000259" key="15">
    <source>
        <dbReference type="Pfam" id="PF19350"/>
    </source>
</evidence>
<dbReference type="RefSeq" id="WP_284377421.1">
    <property type="nucleotide sequence ID" value="NZ_BSNN01000004.1"/>
</dbReference>
<evidence type="ECO:0000256" key="12">
    <source>
        <dbReference type="ARBA" id="ARBA00023157"/>
    </source>
</evidence>